<keyword evidence="2" id="KW-1185">Reference proteome</keyword>
<comment type="caution">
    <text evidence="1">The sequence shown here is derived from an EMBL/GenBank/DDBJ whole genome shotgun (WGS) entry which is preliminary data.</text>
</comment>
<proteinExistence type="predicted"/>
<accession>A0ACC1JM28</accession>
<evidence type="ECO:0000313" key="2">
    <source>
        <dbReference type="Proteomes" id="UP001140234"/>
    </source>
</evidence>
<name>A0ACC1JM28_9FUNG</name>
<gene>
    <name evidence="1" type="ORF">IWQ57_005735</name>
</gene>
<sequence>PRVGVEQGQRVVAAVHGAAAAGPVGEAGGGGAVPGAQQLQAPGADRQAPADPARGVHSGLRGGAGRVEPGGRAADGRGQPAGGDRPAPDGARGRGAVHPGRLSRPGGEGPGARVNRHAARGPGAVRHGAGVHRPPLRRRRARNGPVRRRRGLCRRGACARRVPGAEVLHGRRRGRAAPGPARHVPLRGRRQARGVAQGVGRELPRLRRQAARREL</sequence>
<feature type="non-terminal residue" evidence="1">
    <location>
        <position position="1"/>
    </location>
</feature>
<reference evidence="1" key="1">
    <citation type="submission" date="2022-07" db="EMBL/GenBank/DDBJ databases">
        <title>Phylogenomic reconstructions and comparative analyses of Kickxellomycotina fungi.</title>
        <authorList>
            <person name="Reynolds N.K."/>
            <person name="Stajich J.E."/>
            <person name="Barry K."/>
            <person name="Grigoriev I.V."/>
            <person name="Crous P."/>
            <person name="Smith M.E."/>
        </authorList>
    </citation>
    <scope>NUCLEOTIDE SEQUENCE</scope>
    <source>
        <strain evidence="1">CBS 109366</strain>
    </source>
</reference>
<organism evidence="1 2">
    <name type="scientific">Coemansia nantahalensis</name>
    <dbReference type="NCBI Taxonomy" id="2789366"/>
    <lineage>
        <taxon>Eukaryota</taxon>
        <taxon>Fungi</taxon>
        <taxon>Fungi incertae sedis</taxon>
        <taxon>Zoopagomycota</taxon>
        <taxon>Kickxellomycotina</taxon>
        <taxon>Kickxellomycetes</taxon>
        <taxon>Kickxellales</taxon>
        <taxon>Kickxellaceae</taxon>
        <taxon>Coemansia</taxon>
    </lineage>
</organism>
<dbReference type="Proteomes" id="UP001140234">
    <property type="component" value="Unassembled WGS sequence"/>
</dbReference>
<dbReference type="EMBL" id="JANBUJ010002910">
    <property type="protein sequence ID" value="KAJ2762706.1"/>
    <property type="molecule type" value="Genomic_DNA"/>
</dbReference>
<evidence type="ECO:0000313" key="1">
    <source>
        <dbReference type="EMBL" id="KAJ2762706.1"/>
    </source>
</evidence>
<protein>
    <submittedName>
        <fullName evidence="1">Uncharacterized protein</fullName>
    </submittedName>
</protein>
<feature type="non-terminal residue" evidence="1">
    <location>
        <position position="215"/>
    </location>
</feature>